<comment type="caution">
    <text evidence="1">The sequence shown here is derived from an EMBL/GenBank/DDBJ whole genome shotgun (WGS) entry which is preliminary data.</text>
</comment>
<evidence type="ECO:0000313" key="1">
    <source>
        <dbReference type="EMBL" id="KAL0097676.1"/>
    </source>
</evidence>
<organism evidence="1 2">
    <name type="scientific">Phycomyces blakesleeanus</name>
    <dbReference type="NCBI Taxonomy" id="4837"/>
    <lineage>
        <taxon>Eukaryota</taxon>
        <taxon>Fungi</taxon>
        <taxon>Fungi incertae sedis</taxon>
        <taxon>Mucoromycota</taxon>
        <taxon>Mucoromycotina</taxon>
        <taxon>Mucoromycetes</taxon>
        <taxon>Mucorales</taxon>
        <taxon>Phycomycetaceae</taxon>
        <taxon>Phycomyces</taxon>
    </lineage>
</organism>
<evidence type="ECO:0000313" key="2">
    <source>
        <dbReference type="Proteomes" id="UP001448207"/>
    </source>
</evidence>
<reference evidence="1 2" key="1">
    <citation type="submission" date="2024-04" db="EMBL/GenBank/DDBJ databases">
        <title>Symmetric and asymmetric DNA N6-adenine methylation regulates different biological responses in Mucorales.</title>
        <authorList>
            <consortium name="Lawrence Berkeley National Laboratory"/>
            <person name="Lax C."/>
            <person name="Mondo S.J."/>
            <person name="Osorio-Concepcion M."/>
            <person name="Muszewska A."/>
            <person name="Corrochano-Luque M."/>
            <person name="Gutierrez G."/>
            <person name="Riley R."/>
            <person name="Lipzen A."/>
            <person name="Guo J."/>
            <person name="Hundley H."/>
            <person name="Amirebrahimi M."/>
            <person name="Ng V."/>
            <person name="Lorenzo-Gutierrez D."/>
            <person name="Binder U."/>
            <person name="Yang J."/>
            <person name="Song Y."/>
            <person name="Canovas D."/>
            <person name="Navarro E."/>
            <person name="Freitag M."/>
            <person name="Gabaldon T."/>
            <person name="Grigoriev I.V."/>
            <person name="Corrochano L.M."/>
            <person name="Nicolas F.E."/>
            <person name="Garre V."/>
        </authorList>
    </citation>
    <scope>NUCLEOTIDE SEQUENCE [LARGE SCALE GENOMIC DNA]</scope>
    <source>
        <strain evidence="1 2">L51</strain>
    </source>
</reference>
<keyword evidence="2" id="KW-1185">Reference proteome</keyword>
<proteinExistence type="predicted"/>
<protein>
    <submittedName>
        <fullName evidence="1">Uncharacterized protein</fullName>
    </submittedName>
</protein>
<name>A0ABR3BFN0_PHYBL</name>
<dbReference type="Proteomes" id="UP001448207">
    <property type="component" value="Unassembled WGS sequence"/>
</dbReference>
<dbReference type="EMBL" id="JBCLYO010000001">
    <property type="protein sequence ID" value="KAL0097676.1"/>
    <property type="molecule type" value="Genomic_DNA"/>
</dbReference>
<gene>
    <name evidence="1" type="ORF">J3Q64DRAFT_1714720</name>
</gene>
<accession>A0ABR3BFN0</accession>
<sequence length="187" mass="21379">MCSPPHKPSSSPLLFSSFSPMNYISPLRRTHSRRQNRFNHTSLTTSDRSFVEFIRCLSKAKGLVHDLQLFNQLVCPVLGSATLPTTLGSSSIPFQIEPSSRRHLIQHINSYLNSTFTRFSHLCKALLIILTKIEANHPVRKERIDSFRQDVHDQWQTATKIRTSLLLYIQPFRSLPLPISYSTSSTI</sequence>